<name>A0AAU9V6G8_EUPED</name>
<dbReference type="EMBL" id="CAKOGL010000028">
    <property type="protein sequence ID" value="CAH2105798.1"/>
    <property type="molecule type" value="Genomic_DNA"/>
</dbReference>
<gene>
    <name evidence="1" type="ORF">EEDITHA_LOCUS20009</name>
</gene>
<sequence length="132" mass="15157">MKRAILQALQQLLHEYHPLARLRIVKAALERIPNNDHKVVIRTDKQQAGIHKRTFDAPTTDKIAILIIGENLEICDIVLSDTTLTYLMPIAFLGKWAIQQERIFQFAPVVPEISAFKQTNKQILQLYNISID</sequence>
<proteinExistence type="predicted"/>
<reference evidence="1" key="1">
    <citation type="submission" date="2022-03" db="EMBL/GenBank/DDBJ databases">
        <authorList>
            <person name="Tunstrom K."/>
        </authorList>
    </citation>
    <scope>NUCLEOTIDE SEQUENCE</scope>
</reference>
<organism evidence="1 2">
    <name type="scientific">Euphydryas editha</name>
    <name type="common">Edith's checkerspot</name>
    <dbReference type="NCBI Taxonomy" id="104508"/>
    <lineage>
        <taxon>Eukaryota</taxon>
        <taxon>Metazoa</taxon>
        <taxon>Ecdysozoa</taxon>
        <taxon>Arthropoda</taxon>
        <taxon>Hexapoda</taxon>
        <taxon>Insecta</taxon>
        <taxon>Pterygota</taxon>
        <taxon>Neoptera</taxon>
        <taxon>Endopterygota</taxon>
        <taxon>Lepidoptera</taxon>
        <taxon>Glossata</taxon>
        <taxon>Ditrysia</taxon>
        <taxon>Papilionoidea</taxon>
        <taxon>Nymphalidae</taxon>
        <taxon>Nymphalinae</taxon>
        <taxon>Euphydryas</taxon>
    </lineage>
</organism>
<dbReference type="Proteomes" id="UP001153954">
    <property type="component" value="Unassembled WGS sequence"/>
</dbReference>
<evidence type="ECO:0000313" key="1">
    <source>
        <dbReference type="EMBL" id="CAH2105798.1"/>
    </source>
</evidence>
<dbReference type="AlphaFoldDB" id="A0AAU9V6G8"/>
<protein>
    <submittedName>
        <fullName evidence="1">Uncharacterized protein</fullName>
    </submittedName>
</protein>
<accession>A0AAU9V6G8</accession>
<comment type="caution">
    <text evidence="1">The sequence shown here is derived from an EMBL/GenBank/DDBJ whole genome shotgun (WGS) entry which is preliminary data.</text>
</comment>
<keyword evidence="2" id="KW-1185">Reference proteome</keyword>
<evidence type="ECO:0000313" key="2">
    <source>
        <dbReference type="Proteomes" id="UP001153954"/>
    </source>
</evidence>